<dbReference type="PANTHER" id="PTHR28658">
    <property type="entry name" value="TRANSMEMBRANE PROTEIN 180"/>
    <property type="match status" value="1"/>
</dbReference>
<dbReference type="Pfam" id="PF13347">
    <property type="entry name" value="MFS_2"/>
    <property type="match status" value="1"/>
</dbReference>
<dbReference type="FunCoup" id="A0A3P7DVN9">
    <property type="interactions" value="484"/>
</dbReference>
<feature type="transmembrane region" description="Helical" evidence="1">
    <location>
        <begin position="42"/>
        <end position="58"/>
    </location>
</feature>
<keyword evidence="1" id="KW-1133">Transmembrane helix</keyword>
<proteinExistence type="predicted"/>
<reference evidence="2 3" key="1">
    <citation type="submission" date="2018-11" db="EMBL/GenBank/DDBJ databases">
        <authorList>
            <consortium name="Pathogen Informatics"/>
        </authorList>
    </citation>
    <scope>NUCLEOTIDE SEQUENCE [LARGE SCALE GENOMIC DNA]</scope>
</reference>
<feature type="transmembrane region" description="Helical" evidence="1">
    <location>
        <begin position="313"/>
        <end position="332"/>
    </location>
</feature>
<evidence type="ECO:0000313" key="3">
    <source>
        <dbReference type="Proteomes" id="UP000270924"/>
    </source>
</evidence>
<feature type="transmembrane region" description="Helical" evidence="1">
    <location>
        <begin position="339"/>
        <end position="362"/>
    </location>
</feature>
<evidence type="ECO:0000256" key="1">
    <source>
        <dbReference type="SAM" id="Phobius"/>
    </source>
</evidence>
<dbReference type="SUPFAM" id="SSF103473">
    <property type="entry name" value="MFS general substrate transporter"/>
    <property type="match status" value="1"/>
</dbReference>
<gene>
    <name evidence="2" type="ORF">WBA_LOCUS2033</name>
</gene>
<keyword evidence="1" id="KW-0812">Transmembrane</keyword>
<feature type="transmembrane region" description="Helical" evidence="1">
    <location>
        <begin position="108"/>
        <end position="136"/>
    </location>
</feature>
<evidence type="ECO:0000313" key="2">
    <source>
        <dbReference type="EMBL" id="VDM08647.1"/>
    </source>
</evidence>
<dbReference type="InParanoid" id="A0A3P7DVN9"/>
<feature type="transmembrane region" description="Helical" evidence="1">
    <location>
        <begin position="427"/>
        <end position="450"/>
    </location>
</feature>
<feature type="transmembrane region" description="Helical" evidence="1">
    <location>
        <begin position="7"/>
        <end position="30"/>
    </location>
</feature>
<sequence length="465" mass="52738">MKMNVTVNGALCCGQLAMSLMQTFFMFYYVKIFLNVYKIDQFWFGMAQMLFAIWNAINDPLFGYAQDVSTTWFRCRTKVISILGPCLSISFLLLWFPWNSMDGSSPSYIVGCHLVFGLLFYDTFYSCVNVAWSALFAETTCNKSERILALKFSQFAILLSVNIVPITEKLTNGLSDFRIFQCISIFIAVLAVLCFKITGSLRYQNKLVHEDLSSSAALMQDESKEKFLSAFKITKQILTGRDFRTITITYFLHTCRSTAHLNFAAVATEIFIPEQVMVKGSWKMTLFYAACTLTPQLFVILSGKIIIRIGVSSVIMKSFMASIIASVFLLTFGYNRPYLIILFMFFDSISVHSIAPLYQVLLADYVDEDMVFFSRQKPVSTIIYSLAALLVRPAQSIAPFIIVMILTHFGYKEYQTSNLPSVQLIDGMFYVVCLITLIISAAQLLIFYPFALKCSVKNSKDDIFV</sequence>
<keyword evidence="3" id="KW-1185">Reference proteome</keyword>
<feature type="transmembrane region" description="Helical" evidence="1">
    <location>
        <begin position="148"/>
        <end position="166"/>
    </location>
</feature>
<dbReference type="PANTHER" id="PTHR28658:SF1">
    <property type="entry name" value="MAJOR FACILITATOR SUPERFAMILY DOMAIN CONTAINING 13B"/>
    <property type="match status" value="1"/>
</dbReference>
<accession>A0A3P7DVN9</accession>
<feature type="transmembrane region" description="Helical" evidence="1">
    <location>
        <begin position="178"/>
        <end position="197"/>
    </location>
</feature>
<feature type="transmembrane region" description="Helical" evidence="1">
    <location>
        <begin position="79"/>
        <end position="96"/>
    </location>
</feature>
<dbReference type="OrthoDB" id="189226at2759"/>
<keyword evidence="1" id="KW-0472">Membrane</keyword>
<dbReference type="OMA" id="TACMCCT"/>
<organism evidence="2 3">
    <name type="scientific">Wuchereria bancrofti</name>
    <dbReference type="NCBI Taxonomy" id="6293"/>
    <lineage>
        <taxon>Eukaryota</taxon>
        <taxon>Metazoa</taxon>
        <taxon>Ecdysozoa</taxon>
        <taxon>Nematoda</taxon>
        <taxon>Chromadorea</taxon>
        <taxon>Rhabditida</taxon>
        <taxon>Spirurina</taxon>
        <taxon>Spiruromorpha</taxon>
        <taxon>Filarioidea</taxon>
        <taxon>Onchocercidae</taxon>
        <taxon>Wuchereria</taxon>
    </lineage>
</organism>
<protein>
    <submittedName>
        <fullName evidence="2">Uncharacterized protein</fullName>
    </submittedName>
</protein>
<dbReference type="InterPro" id="IPR036259">
    <property type="entry name" value="MFS_trans_sf"/>
</dbReference>
<name>A0A3P7DVN9_WUCBA</name>
<dbReference type="InterPro" id="IPR040035">
    <property type="entry name" value="TMEM180"/>
</dbReference>
<dbReference type="EMBL" id="UYWW01000502">
    <property type="protein sequence ID" value="VDM08647.1"/>
    <property type="molecule type" value="Genomic_DNA"/>
</dbReference>
<feature type="transmembrane region" description="Helical" evidence="1">
    <location>
        <begin position="382"/>
        <end position="406"/>
    </location>
</feature>
<dbReference type="AlphaFoldDB" id="A0A3P7DVN9"/>
<dbReference type="Proteomes" id="UP000270924">
    <property type="component" value="Unassembled WGS sequence"/>
</dbReference>
<feature type="transmembrane region" description="Helical" evidence="1">
    <location>
        <begin position="286"/>
        <end position="307"/>
    </location>
</feature>